<comment type="caution">
    <text evidence="1">The sequence shown here is derived from an EMBL/GenBank/DDBJ whole genome shotgun (WGS) entry which is preliminary data.</text>
</comment>
<organism evidence="1 2">
    <name type="scientific">Catellatospora methionotrophica</name>
    <dbReference type="NCBI Taxonomy" id="121620"/>
    <lineage>
        <taxon>Bacteria</taxon>
        <taxon>Bacillati</taxon>
        <taxon>Actinomycetota</taxon>
        <taxon>Actinomycetes</taxon>
        <taxon>Micromonosporales</taxon>
        <taxon>Micromonosporaceae</taxon>
        <taxon>Catellatospora</taxon>
    </lineage>
</organism>
<proteinExistence type="predicted"/>
<reference evidence="1" key="1">
    <citation type="submission" date="2021-01" db="EMBL/GenBank/DDBJ databases">
        <title>Whole genome shotgun sequence of Catellatospora methionotrophica NBRC 14553.</title>
        <authorList>
            <person name="Komaki H."/>
            <person name="Tamura T."/>
        </authorList>
    </citation>
    <scope>NUCLEOTIDE SEQUENCE</scope>
    <source>
        <strain evidence="1">NBRC 14553</strain>
    </source>
</reference>
<evidence type="ECO:0000313" key="1">
    <source>
        <dbReference type="EMBL" id="GIG16186.1"/>
    </source>
</evidence>
<name>A0A8J3PFY3_9ACTN</name>
<dbReference type="EMBL" id="BONJ01000026">
    <property type="protein sequence ID" value="GIG16186.1"/>
    <property type="molecule type" value="Genomic_DNA"/>
</dbReference>
<accession>A0A8J3PFY3</accession>
<sequence>MKITPQQRATAGRLGAHIRWAKESDPKTATAPARKGFMARFEKQVDPDGVLPEEERTRRAKHARQAYMTALALKSSIARAKR</sequence>
<gene>
    <name evidence="1" type="ORF">Cme02nite_45180</name>
</gene>
<dbReference type="AlphaFoldDB" id="A0A8J3PFY3"/>
<dbReference type="RefSeq" id="WP_166387736.1">
    <property type="nucleotide sequence ID" value="NZ_BAAATT010000010.1"/>
</dbReference>
<protein>
    <submittedName>
        <fullName evidence="1">Uncharacterized protein</fullName>
    </submittedName>
</protein>
<keyword evidence="2" id="KW-1185">Reference proteome</keyword>
<evidence type="ECO:0000313" key="2">
    <source>
        <dbReference type="Proteomes" id="UP000660339"/>
    </source>
</evidence>
<dbReference type="Proteomes" id="UP000660339">
    <property type="component" value="Unassembled WGS sequence"/>
</dbReference>